<dbReference type="STRING" id="328396.RU93_GL001006"/>
<dbReference type="OrthoDB" id="56768at2"/>
<dbReference type="Proteomes" id="UP000182149">
    <property type="component" value="Unassembled WGS sequence"/>
</dbReference>
<dbReference type="RefSeq" id="WP_071873946.1">
    <property type="nucleotide sequence ID" value="NZ_JBHSHF010000012.1"/>
</dbReference>
<protein>
    <submittedName>
        <fullName evidence="2">Helix-turn-helix domain-containing protein</fullName>
    </submittedName>
</protein>
<dbReference type="Pfam" id="PF12323">
    <property type="entry name" value="HTH_OrfB_IS605"/>
    <property type="match status" value="1"/>
</dbReference>
<comment type="caution">
    <text evidence="3">The sequence shown here is derived from an EMBL/GenBank/DDBJ whole genome shotgun (WGS) entry which is preliminary data.</text>
</comment>
<evidence type="ECO:0000313" key="4">
    <source>
        <dbReference type="Proteomes" id="UP000182149"/>
    </source>
</evidence>
<dbReference type="NCBIfam" id="NF040570">
    <property type="entry name" value="guided_TnpB"/>
    <property type="match status" value="1"/>
</dbReference>
<reference evidence="2" key="2">
    <citation type="journal article" date="2021" name="PeerJ">
        <title>Extensive microbial diversity within the chicken gut microbiome revealed by metagenomics and culture.</title>
        <authorList>
            <person name="Gilroy R."/>
            <person name="Ravi A."/>
            <person name="Getino M."/>
            <person name="Pursley I."/>
            <person name="Horton D.L."/>
            <person name="Alikhan N.F."/>
            <person name="Baker D."/>
            <person name="Gharbi K."/>
            <person name="Hall N."/>
            <person name="Watson M."/>
            <person name="Adriaenssens E.M."/>
            <person name="Foster-Nyarko E."/>
            <person name="Jarju S."/>
            <person name="Secka A."/>
            <person name="Antonio M."/>
            <person name="Oren A."/>
            <person name="Chaudhuri R.R."/>
            <person name="La Ragione R."/>
            <person name="Hildebrand F."/>
            <person name="Pallen M.J."/>
        </authorList>
    </citation>
    <scope>NUCLEOTIDE SEQUENCE</scope>
    <source>
        <strain evidence="2">150</strain>
    </source>
</reference>
<keyword evidence="4" id="KW-1185">Reference proteome</keyword>
<evidence type="ECO:0000313" key="2">
    <source>
        <dbReference type="EMBL" id="MCC9274371.1"/>
    </source>
</evidence>
<sequence length="308" mass="36109">MSVLKAYRFRIYPNEEQKHFFVTTFGCVRFTYNHLLVARQQSEGGKLTPAALKKDYPFLKATDSLALANAQRNLEKAFRRYYTGKSDYPSLKNKSNPLQSYTTNNQGQTICLSDGYLKLPKLKSLVAVNCHREIKGTIKSATISSRNNEEFFVSFLCVEEVEPLPKTLKTIHLVYSPNKLLESSEYTPPTLCNQEQLLDKIDRAQRKLRVRGKIARKRRVPLAYAKNYQKQKEKLGRLQLSCREKKENYFDQVSYAIVRQFDFIHVTKELLFETLPDQPLYFSKADWQMFLKKLEYKAEWYGKELTYE</sequence>
<reference evidence="3 4" key="1">
    <citation type="submission" date="2014-12" db="EMBL/GenBank/DDBJ databases">
        <title>Draft genome sequences of 29 type strains of Enterococci.</title>
        <authorList>
            <person name="Zhong Z."/>
            <person name="Sun Z."/>
            <person name="Liu W."/>
            <person name="Zhang W."/>
            <person name="Zhang H."/>
        </authorList>
    </citation>
    <scope>NUCLEOTIDE SEQUENCE [LARGE SCALE GENOMIC DNA]</scope>
    <source>
        <strain evidence="3 4">DSM 17690</strain>
    </source>
</reference>
<gene>
    <name evidence="2" type="ORF">K8V42_08800</name>
    <name evidence="3" type="ORF">RU93_GL001006</name>
</gene>
<feature type="domain" description="Transposase putative helix-turn-helix" evidence="1">
    <location>
        <begin position="1"/>
        <end position="41"/>
    </location>
</feature>
<dbReference type="EMBL" id="JXKD01000002">
    <property type="protein sequence ID" value="OJG11773.1"/>
    <property type="molecule type" value="Genomic_DNA"/>
</dbReference>
<name>A0A1L8QW89_9ENTE</name>
<evidence type="ECO:0000259" key="1">
    <source>
        <dbReference type="Pfam" id="PF12323"/>
    </source>
</evidence>
<evidence type="ECO:0000313" key="3">
    <source>
        <dbReference type="EMBL" id="OJG11773.1"/>
    </source>
</evidence>
<dbReference type="InterPro" id="IPR021027">
    <property type="entry name" value="Transposase_put_HTH"/>
</dbReference>
<accession>A0A1L8QW89</accession>
<dbReference type="Proteomes" id="UP000813384">
    <property type="component" value="Unassembled WGS sequence"/>
</dbReference>
<reference evidence="2" key="3">
    <citation type="submission" date="2021-11" db="EMBL/GenBank/DDBJ databases">
        <authorList>
            <person name="Gilroy R."/>
        </authorList>
    </citation>
    <scope>NUCLEOTIDE SEQUENCE</scope>
    <source>
        <strain evidence="2">150</strain>
    </source>
</reference>
<organism evidence="3 4">
    <name type="scientific">Enterococcus aquimarinus</name>
    <dbReference type="NCBI Taxonomy" id="328396"/>
    <lineage>
        <taxon>Bacteria</taxon>
        <taxon>Bacillati</taxon>
        <taxon>Bacillota</taxon>
        <taxon>Bacilli</taxon>
        <taxon>Lactobacillales</taxon>
        <taxon>Enterococcaceae</taxon>
        <taxon>Enterococcus</taxon>
    </lineage>
</organism>
<dbReference type="AlphaFoldDB" id="A0A1L8QW89"/>
<proteinExistence type="predicted"/>
<dbReference type="EMBL" id="JAJJVO010000131">
    <property type="protein sequence ID" value="MCC9274371.1"/>
    <property type="molecule type" value="Genomic_DNA"/>
</dbReference>